<evidence type="ECO:0000313" key="22">
    <source>
        <dbReference type="EMBL" id="SHF31046.1"/>
    </source>
</evidence>
<keyword evidence="11" id="KW-0315">Glutamine amidotransferase</keyword>
<dbReference type="FunFam" id="3.60.20.10:FF:000001">
    <property type="entry name" value="Glutamate synthase, large subunit"/>
    <property type="match status" value="1"/>
</dbReference>
<gene>
    <name evidence="22" type="ORF">SAMN05444362_10593</name>
</gene>
<evidence type="ECO:0000256" key="10">
    <source>
        <dbReference type="ARBA" id="ARBA00022827"/>
    </source>
</evidence>
<dbReference type="RefSeq" id="WP_062182459.1">
    <property type="nucleotide sequence ID" value="NZ_BBXL01000017.1"/>
</dbReference>
<sequence length="1501" mass="165822">MQDLSLAQQHGLYDSSYEHDACGVGLVLHLKGAKSHAIVENGLQVLENMTHRGAESADNKTGDGAGIMLQIPHEFILLQGIPVPEKGRYGTGLIFLPKDEIEAEICMVAVSDLIEKDGLHLLAVREVPVNSDILGEISKSNEPSIKQIFITGEGFSQDQLELKLFLLRKKIEKMILNSTLKDKRNSYVVSLSTKRIIYKGMLTSLQLRHYFPDLLNPHFTSGIALVHSRFSTNTFPTWDLAQPFRLVGHNGEINTIRGNRLWMEARESVLKSEALGNVKDIWPIVQTAMSDSASFDNVLEFLVMSGKSLPHALAMMIPESWNFKNPISSDLKAFYEYHSIFMEPWDGPATILFSDGRYAGGLLDRNGLRPARYLITHNDVMVVASETGVLPFEPSEIKERGRLKPGKMLMIDTETGSIQYDTELKENLAKAFPYREWLNKNRILLDDISSGRSIKYTVDNYTQLLQSFGYYKEDIEKLITPMAKDGKEPVGSMGNDAPLVALSNKRYRLFSYFRQLFAQVTNPPIDPIREELVMSLSGYIGSLHKNILEPLPEHCKMVRLTHPIITNRELDLLLHLEYKGFKATSLPMLFDPKKGSQGLEKAIDDLCLQAEKAVDSGSNYIIISDRGVDENHVAIPSLLAVSAVHHYLIDRRKRMQIDIVVESAEPREVMHFALLFGYGANAVNPYLAFAVLDDLVKTGTIQLDFHTAEKNYIKSIDKGLLKTLSKMGISTLKSYLGAQLFEAVGINTSVINKYFRGTTSKIEGADLSDIAADTIAAHTDTYTEDEIDTSLINLGVYSWRRTGEDHAWNPETIMKLQMATRLGSYKKFREYTESIDKKSDKIFLRDFLDFDPAKKPVDISEVEPASAITKRFVTGAMSFGSISREAHEAMAVAMNAIGGKSNTGEGGELAERFATNARSAIKQVASGRFGVTTEYLVNADEIQIKIAQGAKPGEGGQLPGFKVDKVIAQTRHSIPGISLISPPPHHDIYSIEDLAQLIFDLKNVNPRAIVSVKLVSESGVGTIAAGVAKAKADLILISGCEGGTGASPLSSIKYGGLPLEIGLSEVQQTLVLNNLRGQIRLQTDGQLKTGHDIIVAAMLGAEEFGFATSALIVLGCIMMRKCHLNTCPVGVATQSEELRKKFLGRSEYLINYFNFLAEEVREHLAALGFTSLDQVVGRSDLLKFVKDKSTSKLSKIDLSRIIYHPSEAKVNAVKHIKEQDHKLDEVIDMELIKTSRPAIEKCMPVELSRPIKNTDRAVGAMLSGEIALKYGNAGLPSDTIRCAFKGSAGQSFGAFLSHGVTFRLEGDANDYVGKGLSGGKLIIVPPTTSTYKPEENIIAGNTLLYGATGGEVYISGQVGERFCVRNSGAIAVVEGAGDHCCEYMTGGRTVVLGRTGRNFAAGMSGGVAYVYNVDGDFDFFCNMEMVELSLIEDSADNKELRQLITNHYEYTKSPQAKRILDNWGEEVNKFIKVMPIEYKKVLQEEKMEALKKKIANVEFDY</sequence>
<dbReference type="CDD" id="cd02808">
    <property type="entry name" value="GltS_FMN"/>
    <property type="match status" value="1"/>
</dbReference>
<keyword evidence="6" id="KW-0028">Amino-acid biosynthesis</keyword>
<evidence type="ECO:0000256" key="16">
    <source>
        <dbReference type="ARBA" id="ARBA00023291"/>
    </source>
</evidence>
<dbReference type="InterPro" id="IPR017932">
    <property type="entry name" value="GATase_2_dom"/>
</dbReference>
<proteinExistence type="inferred from homology"/>
<dbReference type="FunFam" id="2.160.20.60:FF:000001">
    <property type="entry name" value="Glutamate synthase, large subunit"/>
    <property type="match status" value="1"/>
</dbReference>
<dbReference type="GO" id="GO:0051538">
    <property type="term" value="F:3 iron, 4 sulfur cluster binding"/>
    <property type="evidence" value="ECO:0007669"/>
    <property type="project" value="UniProtKB-KW"/>
</dbReference>
<evidence type="ECO:0000256" key="12">
    <source>
        <dbReference type="ARBA" id="ARBA00023002"/>
    </source>
</evidence>
<keyword evidence="8" id="KW-0288">FMN</keyword>
<dbReference type="SUPFAM" id="SSF51395">
    <property type="entry name" value="FMN-linked oxidoreductases"/>
    <property type="match status" value="1"/>
</dbReference>
<evidence type="ECO:0000256" key="9">
    <source>
        <dbReference type="ARBA" id="ARBA00022723"/>
    </source>
</evidence>
<dbReference type="NCBIfam" id="NF008730">
    <property type="entry name" value="PRK11750.1"/>
    <property type="match status" value="1"/>
</dbReference>
<dbReference type="GO" id="GO:0019676">
    <property type="term" value="P:ammonia assimilation cycle"/>
    <property type="evidence" value="ECO:0007669"/>
    <property type="project" value="TreeGrafter"/>
</dbReference>
<dbReference type="SUPFAM" id="SSF69336">
    <property type="entry name" value="Alpha subunit of glutamate synthase, C-terminal domain"/>
    <property type="match status" value="1"/>
</dbReference>
<dbReference type="GO" id="GO:0006537">
    <property type="term" value="P:glutamate biosynthetic process"/>
    <property type="evidence" value="ECO:0007669"/>
    <property type="project" value="UniProtKB-KW"/>
</dbReference>
<keyword evidence="13" id="KW-0408">Iron</keyword>
<evidence type="ECO:0000256" key="14">
    <source>
        <dbReference type="ARBA" id="ARBA00023014"/>
    </source>
</evidence>
<keyword evidence="23" id="KW-1185">Reference proteome</keyword>
<dbReference type="InterPro" id="IPR013785">
    <property type="entry name" value="Aldolase_TIM"/>
</dbReference>
<keyword evidence="10" id="KW-0274">FAD</keyword>
<dbReference type="Pfam" id="PF00310">
    <property type="entry name" value="GATase_2"/>
    <property type="match status" value="1"/>
</dbReference>
<comment type="catalytic activity">
    <reaction evidence="18">
        <text>2 L-glutamate + NADP(+) = L-glutamine + 2-oxoglutarate + NADPH + H(+)</text>
        <dbReference type="Rhea" id="RHEA:15501"/>
        <dbReference type="ChEBI" id="CHEBI:15378"/>
        <dbReference type="ChEBI" id="CHEBI:16810"/>
        <dbReference type="ChEBI" id="CHEBI:29985"/>
        <dbReference type="ChEBI" id="CHEBI:57783"/>
        <dbReference type="ChEBI" id="CHEBI:58349"/>
        <dbReference type="ChEBI" id="CHEBI:58359"/>
        <dbReference type="EC" id="1.4.1.13"/>
    </reaction>
</comment>
<accession>A0A1M5ALL0</accession>
<evidence type="ECO:0000256" key="2">
    <source>
        <dbReference type="ARBA" id="ARBA00001927"/>
    </source>
</evidence>
<dbReference type="GO" id="GO:0046872">
    <property type="term" value="F:metal ion binding"/>
    <property type="evidence" value="ECO:0007669"/>
    <property type="project" value="UniProtKB-KW"/>
</dbReference>
<keyword evidence="9" id="KW-0479">Metal-binding</keyword>
<evidence type="ECO:0000313" key="23">
    <source>
        <dbReference type="Proteomes" id="UP000184480"/>
    </source>
</evidence>
<evidence type="ECO:0000256" key="4">
    <source>
        <dbReference type="ARBA" id="ARBA00009716"/>
    </source>
</evidence>
<evidence type="ECO:0000256" key="1">
    <source>
        <dbReference type="ARBA" id="ARBA00001917"/>
    </source>
</evidence>
<comment type="cofactor">
    <cofactor evidence="3">
        <name>FAD</name>
        <dbReference type="ChEBI" id="CHEBI:57692"/>
    </cofactor>
</comment>
<evidence type="ECO:0000256" key="6">
    <source>
        <dbReference type="ARBA" id="ARBA00022605"/>
    </source>
</evidence>
<evidence type="ECO:0000256" key="8">
    <source>
        <dbReference type="ARBA" id="ARBA00022643"/>
    </source>
</evidence>
<dbReference type="Proteomes" id="UP000184480">
    <property type="component" value="Unassembled WGS sequence"/>
</dbReference>
<keyword evidence="12" id="KW-0560">Oxidoreductase</keyword>
<dbReference type="InterPro" id="IPR029055">
    <property type="entry name" value="Ntn_hydrolases_N"/>
</dbReference>
<evidence type="ECO:0000256" key="3">
    <source>
        <dbReference type="ARBA" id="ARBA00001974"/>
    </source>
</evidence>
<dbReference type="InterPro" id="IPR002489">
    <property type="entry name" value="Glu_synth_asu_C"/>
</dbReference>
<dbReference type="EC" id="1.4.1.13" evidence="5"/>
<comment type="cofactor">
    <cofactor evidence="1">
        <name>FMN</name>
        <dbReference type="ChEBI" id="CHEBI:58210"/>
    </cofactor>
</comment>
<dbReference type="Pfam" id="PF04898">
    <property type="entry name" value="Glu_syn_central"/>
    <property type="match status" value="1"/>
</dbReference>
<comment type="pathway">
    <text evidence="17">Amino-acid biosynthesis; L-glutamate biosynthesis via GLT pathway; L-glutamate from 2-oxoglutarate and L-glutamine (NADP(+) route): step 1/1.</text>
</comment>
<dbReference type="PROSITE" id="PS51278">
    <property type="entry name" value="GATASE_TYPE_2"/>
    <property type="match status" value="1"/>
</dbReference>
<dbReference type="Pfam" id="PF01493">
    <property type="entry name" value="GXGXG"/>
    <property type="match status" value="1"/>
</dbReference>
<keyword evidence="7" id="KW-0285">Flavoprotein</keyword>
<dbReference type="FunFam" id="3.20.20.70:FF:000031">
    <property type="entry name" value="Glutamate synthase 1 [NADH]"/>
    <property type="match status" value="1"/>
</dbReference>
<evidence type="ECO:0000259" key="21">
    <source>
        <dbReference type="PROSITE" id="PS51278"/>
    </source>
</evidence>
<feature type="domain" description="Glutamine amidotransferase type-2" evidence="21">
    <location>
        <begin position="22"/>
        <end position="414"/>
    </location>
</feature>
<comment type="similarity">
    <text evidence="4">Belongs to the glutamate synthase family.</text>
</comment>
<evidence type="ECO:0000256" key="11">
    <source>
        <dbReference type="ARBA" id="ARBA00022962"/>
    </source>
</evidence>
<dbReference type="OrthoDB" id="9758182at2"/>
<name>A0A1M5ALL0_9BACT</name>
<evidence type="ECO:0000256" key="7">
    <source>
        <dbReference type="ARBA" id="ARBA00022630"/>
    </source>
</evidence>
<keyword evidence="14" id="KW-0411">Iron-sulfur</keyword>
<evidence type="ECO:0000256" key="19">
    <source>
        <dbReference type="ARBA" id="ARBA00072108"/>
    </source>
</evidence>
<dbReference type="SUPFAM" id="SSF56235">
    <property type="entry name" value="N-terminal nucleophile aminohydrolases (Ntn hydrolases)"/>
    <property type="match status" value="1"/>
</dbReference>
<dbReference type="CDD" id="cd00982">
    <property type="entry name" value="gltB_C"/>
    <property type="match status" value="1"/>
</dbReference>
<dbReference type="InterPro" id="IPR050711">
    <property type="entry name" value="ET-N_metabolism_enzyme"/>
</dbReference>
<dbReference type="InterPro" id="IPR006982">
    <property type="entry name" value="Glu_synth_centr_N"/>
</dbReference>
<dbReference type="Pfam" id="PF01645">
    <property type="entry name" value="Glu_synthase"/>
    <property type="match status" value="1"/>
</dbReference>
<comment type="cofactor">
    <cofactor evidence="2">
        <name>[3Fe-4S] cluster</name>
        <dbReference type="ChEBI" id="CHEBI:21137"/>
    </cofactor>
</comment>
<reference evidence="23" key="1">
    <citation type="submission" date="2016-11" db="EMBL/GenBank/DDBJ databases">
        <authorList>
            <person name="Varghese N."/>
            <person name="Submissions S."/>
        </authorList>
    </citation>
    <scope>NUCLEOTIDE SEQUENCE [LARGE SCALE GENOMIC DNA]</scope>
    <source>
        <strain evidence="23">DSM 27370</strain>
    </source>
</reference>
<evidence type="ECO:0000256" key="17">
    <source>
        <dbReference type="ARBA" id="ARBA00037898"/>
    </source>
</evidence>
<organism evidence="22 23">
    <name type="scientific">Dysgonomonas macrotermitis</name>
    <dbReference type="NCBI Taxonomy" id="1346286"/>
    <lineage>
        <taxon>Bacteria</taxon>
        <taxon>Pseudomonadati</taxon>
        <taxon>Bacteroidota</taxon>
        <taxon>Bacteroidia</taxon>
        <taxon>Bacteroidales</taxon>
        <taxon>Dysgonomonadaceae</taxon>
        <taxon>Dysgonomonas</taxon>
    </lineage>
</organism>
<dbReference type="Gene3D" id="3.60.20.10">
    <property type="entry name" value="Glutamine Phosphoribosylpyrophosphate, subunit 1, domain 1"/>
    <property type="match status" value="1"/>
</dbReference>
<dbReference type="CDD" id="cd00713">
    <property type="entry name" value="GltS"/>
    <property type="match status" value="1"/>
</dbReference>
<dbReference type="Gene3D" id="2.160.20.60">
    <property type="entry name" value="Glutamate synthase, alpha subunit, C-terminal domain"/>
    <property type="match status" value="1"/>
</dbReference>
<dbReference type="InterPro" id="IPR036485">
    <property type="entry name" value="Glu_synth_asu_C_sf"/>
</dbReference>
<evidence type="ECO:0000256" key="18">
    <source>
        <dbReference type="ARBA" id="ARBA00048151"/>
    </source>
</evidence>
<keyword evidence="16" id="KW-0003">3Fe-4S</keyword>
<protein>
    <recommendedName>
        <fullName evidence="19">Glutamate synthase [NADPH] large chain</fullName>
        <ecNumber evidence="5">1.4.1.13</ecNumber>
    </recommendedName>
    <alternativeName>
        <fullName evidence="20">Glutamate synthase subunit alpha</fullName>
    </alternativeName>
</protein>
<dbReference type="InterPro" id="IPR002932">
    <property type="entry name" value="Glu_synthdom"/>
</dbReference>
<dbReference type="PANTHER" id="PTHR11938:SF133">
    <property type="entry name" value="GLUTAMATE SYNTHASE (NADH)"/>
    <property type="match status" value="1"/>
</dbReference>
<dbReference type="EMBL" id="FQUC01000005">
    <property type="protein sequence ID" value="SHF31046.1"/>
    <property type="molecule type" value="Genomic_DNA"/>
</dbReference>
<dbReference type="Gene3D" id="3.20.20.70">
    <property type="entry name" value="Aldolase class I"/>
    <property type="match status" value="2"/>
</dbReference>
<evidence type="ECO:0000256" key="5">
    <source>
        <dbReference type="ARBA" id="ARBA00012079"/>
    </source>
</evidence>
<dbReference type="STRING" id="1346286.SAMN05444362_10593"/>
<evidence type="ECO:0000256" key="13">
    <source>
        <dbReference type="ARBA" id="ARBA00023004"/>
    </source>
</evidence>
<evidence type="ECO:0000256" key="20">
    <source>
        <dbReference type="ARBA" id="ARBA00079921"/>
    </source>
</evidence>
<keyword evidence="15" id="KW-0314">Glutamate biosynthesis</keyword>
<evidence type="ECO:0000256" key="15">
    <source>
        <dbReference type="ARBA" id="ARBA00023164"/>
    </source>
</evidence>
<dbReference type="GO" id="GO:0004355">
    <property type="term" value="F:glutamate synthase (NADPH) activity"/>
    <property type="evidence" value="ECO:0007669"/>
    <property type="project" value="UniProtKB-EC"/>
</dbReference>
<dbReference type="PANTHER" id="PTHR11938">
    <property type="entry name" value="FAD NADPH DEHYDROGENASE/OXIDOREDUCTASE"/>
    <property type="match status" value="1"/>
</dbReference>